<feature type="transmembrane region" description="Helical" evidence="10">
    <location>
        <begin position="108"/>
        <end position="131"/>
    </location>
</feature>
<evidence type="ECO:0000256" key="1">
    <source>
        <dbReference type="ARBA" id="ARBA00004141"/>
    </source>
</evidence>
<keyword evidence="7" id="KW-0406">Ion transport</keyword>
<dbReference type="InterPro" id="IPR057290">
    <property type="entry name" value="CHX17_C"/>
</dbReference>
<dbReference type="InterPro" id="IPR006153">
    <property type="entry name" value="Cation/H_exchanger_TM"/>
</dbReference>
<proteinExistence type="inferred from homology"/>
<evidence type="ECO:0000256" key="8">
    <source>
        <dbReference type="ARBA" id="ARBA00023136"/>
    </source>
</evidence>
<dbReference type="PaxDb" id="3827-XP_004506452.1"/>
<dbReference type="GO" id="GO:1902600">
    <property type="term" value="P:proton transmembrane transport"/>
    <property type="evidence" value="ECO:0007669"/>
    <property type="project" value="InterPro"/>
</dbReference>
<dbReference type="GO" id="GO:0006813">
    <property type="term" value="P:potassium ion transport"/>
    <property type="evidence" value="ECO:0007669"/>
    <property type="project" value="UniProtKB-KW"/>
</dbReference>
<evidence type="ECO:0000256" key="4">
    <source>
        <dbReference type="ARBA" id="ARBA00022692"/>
    </source>
</evidence>
<feature type="transmembrane region" description="Helical" evidence="10">
    <location>
        <begin position="355"/>
        <end position="377"/>
    </location>
</feature>
<dbReference type="RefSeq" id="XP_027191539.1">
    <property type="nucleotide sequence ID" value="XM_027335738.1"/>
</dbReference>
<comment type="subcellular location">
    <subcellularLocation>
        <location evidence="1">Membrane</location>
        <topology evidence="1">Multi-pass membrane protein</topology>
    </subcellularLocation>
</comment>
<dbReference type="GO" id="GO:0015297">
    <property type="term" value="F:antiporter activity"/>
    <property type="evidence" value="ECO:0007669"/>
    <property type="project" value="InterPro"/>
</dbReference>
<feature type="transmembrane region" description="Helical" evidence="10">
    <location>
        <begin position="143"/>
        <end position="166"/>
    </location>
</feature>
<evidence type="ECO:0000256" key="2">
    <source>
        <dbReference type="ARBA" id="ARBA00022448"/>
    </source>
</evidence>
<keyword evidence="14" id="KW-1185">Reference proteome</keyword>
<feature type="transmembrane region" description="Helical" evidence="10">
    <location>
        <begin position="326"/>
        <end position="349"/>
    </location>
</feature>
<feature type="transmembrane region" description="Helical" evidence="10">
    <location>
        <begin position="384"/>
        <end position="407"/>
    </location>
</feature>
<evidence type="ECO:0000256" key="3">
    <source>
        <dbReference type="ARBA" id="ARBA00022538"/>
    </source>
</evidence>
<evidence type="ECO:0000259" key="13">
    <source>
        <dbReference type="Pfam" id="PF23259"/>
    </source>
</evidence>
<dbReference type="GO" id="GO:0012505">
    <property type="term" value="C:endomembrane system"/>
    <property type="evidence" value="ECO:0007669"/>
    <property type="project" value="TreeGrafter"/>
</dbReference>
<gene>
    <name evidence="15" type="primary">LOC101515461</name>
</gene>
<feature type="transmembrane region" description="Helical" evidence="10">
    <location>
        <begin position="45"/>
        <end position="65"/>
    </location>
</feature>
<evidence type="ECO:0000259" key="11">
    <source>
        <dbReference type="Pfam" id="PF00999"/>
    </source>
</evidence>
<feature type="transmembrane region" description="Helical" evidence="10">
    <location>
        <begin position="20"/>
        <end position="38"/>
    </location>
</feature>
<feature type="transmembrane region" description="Helical" evidence="10">
    <location>
        <begin position="295"/>
        <end position="314"/>
    </location>
</feature>
<evidence type="ECO:0000256" key="9">
    <source>
        <dbReference type="ARBA" id="ARBA00038341"/>
    </source>
</evidence>
<comment type="similarity">
    <text evidence="9">Belongs to the monovalent cation:proton antiporter 2 (CPA2) transporter (TC 2.A.37) family. CHX (TC 2.A.37.4) subfamily.</text>
</comment>
<keyword evidence="8 10" id="KW-0472">Membrane</keyword>
<dbReference type="InterPro" id="IPR057291">
    <property type="entry name" value="CHX17_2nd"/>
</dbReference>
<reference evidence="15" key="2">
    <citation type="submission" date="2025-08" db="UniProtKB">
        <authorList>
            <consortium name="RefSeq"/>
        </authorList>
    </citation>
    <scope>IDENTIFICATION</scope>
    <source>
        <tissue evidence="15">Etiolated seedlings</tissue>
    </source>
</reference>
<keyword evidence="2" id="KW-0813">Transport</keyword>
<sequence length="785" mass="87519">MDATHSMFCNDDLINPLSSMGMQVSCILVVSHFFNVVLRTVGQPGPIAQILAGLVLGPMSHIPYIKKTFFPASSINYYEVVSFFCRINFMFLFGLEMNIHYIMHHLRMVTLVACGGALTGGIFGLSVSFYLYQELDTNSTSMYYFSIIIMLVVSYTSSPMVIRLSSELRFAASNVGRIAVSSALITEMGCVLLFNVAVSWTKENHISYGFYCTIVTILVVLINKNLAVWLNGRNRNQKYLKAPELLFILFLLLTSSMIIEIMGYNSIISCFIIGLLFPKEGKTARTLLHKLGYSIYNFVLPVYFGYLGLQCDLINVFKSLDRTTNLAILILLSIGSKLGGTLIICRYLHIPTSEGIFIGFILNTRGYADLLFIGAAAKHVIVKAYNVLLVSIVLNTIISGIIVAFLARGEEKMFSTNHTAIEPQKMEEDELRTLACVYDPRQVSAIFSTILAIHGSRTSFSTTYLMHLVELVKRIKTNLLYHEKEDADLSDDDDYGSNDVVDINNALDAFTADTKILVHQKRAVSSFKSLYEDVCNEAEDLQVSIILLPFHKHQRIDGKLESGKEGIRTTNQKILRHAPCSVGVIIERGLTKASGFSELTASEDMQNVATLFFGGPDDREAIAWSVRISECPRINLTIIRFLLAPSSSPQENEQIERVVQFEEKEILMSLSAEETVNEIDNTFMVDFYNRYVTSGQIGYVENFVKDGTQTVESLKEIGDMYSLFIVGKGGRGINCSSLTIGMSDWEECPELGTVGDVLASSEFDIHGSVLVIQQHRDVKKGLTHD</sequence>
<dbReference type="Pfam" id="PF23259">
    <property type="entry name" value="CHX17_C"/>
    <property type="match status" value="1"/>
</dbReference>
<protein>
    <submittedName>
        <fullName evidence="15">Cation/H(+) antiporter 2-like</fullName>
    </submittedName>
</protein>
<keyword evidence="3" id="KW-0633">Potassium transport</keyword>
<organism evidence="14 15">
    <name type="scientific">Cicer arietinum</name>
    <name type="common">Chickpea</name>
    <name type="synonym">Garbanzo</name>
    <dbReference type="NCBI Taxonomy" id="3827"/>
    <lineage>
        <taxon>Eukaryota</taxon>
        <taxon>Viridiplantae</taxon>
        <taxon>Streptophyta</taxon>
        <taxon>Embryophyta</taxon>
        <taxon>Tracheophyta</taxon>
        <taxon>Spermatophyta</taxon>
        <taxon>Magnoliopsida</taxon>
        <taxon>eudicotyledons</taxon>
        <taxon>Gunneridae</taxon>
        <taxon>Pentapetalae</taxon>
        <taxon>rosids</taxon>
        <taxon>fabids</taxon>
        <taxon>Fabales</taxon>
        <taxon>Fabaceae</taxon>
        <taxon>Papilionoideae</taxon>
        <taxon>50 kb inversion clade</taxon>
        <taxon>NPAAA clade</taxon>
        <taxon>Hologalegina</taxon>
        <taxon>IRL clade</taxon>
        <taxon>Cicereae</taxon>
        <taxon>Cicer</taxon>
    </lineage>
</organism>
<dbReference type="KEGG" id="cam:101515461"/>
<evidence type="ECO:0000256" key="5">
    <source>
        <dbReference type="ARBA" id="ARBA00022958"/>
    </source>
</evidence>
<dbReference type="Gene3D" id="1.20.1530.20">
    <property type="match status" value="1"/>
</dbReference>
<feature type="transmembrane region" description="Helical" evidence="10">
    <location>
        <begin position="77"/>
        <end position="96"/>
    </location>
</feature>
<dbReference type="GO" id="GO:0006885">
    <property type="term" value="P:regulation of pH"/>
    <property type="evidence" value="ECO:0007669"/>
    <property type="project" value="TreeGrafter"/>
</dbReference>
<dbReference type="OrthoDB" id="671744at2759"/>
<dbReference type="Proteomes" id="UP000087171">
    <property type="component" value="Chromosome Ca6"/>
</dbReference>
<evidence type="ECO:0000256" key="6">
    <source>
        <dbReference type="ARBA" id="ARBA00022989"/>
    </source>
</evidence>
<feature type="domain" description="Cation/H(+) antiporter central" evidence="12">
    <location>
        <begin position="463"/>
        <end position="593"/>
    </location>
</feature>
<dbReference type="Pfam" id="PF00999">
    <property type="entry name" value="Na_H_Exchanger"/>
    <property type="match status" value="1"/>
</dbReference>
<evidence type="ECO:0000256" key="10">
    <source>
        <dbReference type="SAM" id="Phobius"/>
    </source>
</evidence>
<dbReference type="PANTHER" id="PTHR32468:SF18">
    <property type="entry name" value="CATION_H(+) ANTIPORTER 1"/>
    <property type="match status" value="1"/>
</dbReference>
<keyword evidence="6 10" id="KW-1133">Transmembrane helix</keyword>
<evidence type="ECO:0000313" key="15">
    <source>
        <dbReference type="RefSeq" id="XP_027191539.1"/>
    </source>
</evidence>
<dbReference type="InterPro" id="IPR038770">
    <property type="entry name" value="Na+/solute_symporter_sf"/>
</dbReference>
<feature type="domain" description="Cation/H(+) antiporter C-terminal" evidence="13">
    <location>
        <begin position="608"/>
        <end position="775"/>
    </location>
</feature>
<dbReference type="GO" id="GO:0016020">
    <property type="term" value="C:membrane"/>
    <property type="evidence" value="ECO:0007669"/>
    <property type="project" value="UniProtKB-SubCell"/>
</dbReference>
<evidence type="ECO:0000313" key="14">
    <source>
        <dbReference type="Proteomes" id="UP000087171"/>
    </source>
</evidence>
<keyword evidence="4 10" id="KW-0812">Transmembrane</keyword>
<feature type="transmembrane region" description="Helical" evidence="10">
    <location>
        <begin position="245"/>
        <end position="275"/>
    </location>
</feature>
<reference evidence="14" key="1">
    <citation type="journal article" date="2013" name="Nat. Biotechnol.">
        <title>Draft genome sequence of chickpea (Cicer arietinum) provides a resource for trait improvement.</title>
        <authorList>
            <person name="Varshney R.K."/>
            <person name="Song C."/>
            <person name="Saxena R.K."/>
            <person name="Azam S."/>
            <person name="Yu S."/>
            <person name="Sharpe A.G."/>
            <person name="Cannon S."/>
            <person name="Baek J."/>
            <person name="Rosen B.D."/>
            <person name="Tar'an B."/>
            <person name="Millan T."/>
            <person name="Zhang X."/>
            <person name="Ramsay L.D."/>
            <person name="Iwata A."/>
            <person name="Wang Y."/>
            <person name="Nelson W."/>
            <person name="Farmer A.D."/>
            <person name="Gaur P.M."/>
            <person name="Soderlund C."/>
            <person name="Penmetsa R.V."/>
            <person name="Xu C."/>
            <person name="Bharti A.K."/>
            <person name="He W."/>
            <person name="Winter P."/>
            <person name="Zhao S."/>
            <person name="Hane J.K."/>
            <person name="Carrasquilla-Garcia N."/>
            <person name="Condie J.A."/>
            <person name="Upadhyaya H.D."/>
            <person name="Luo M.C."/>
            <person name="Thudi M."/>
            <person name="Gowda C.L."/>
            <person name="Singh N.P."/>
            <person name="Lichtenzveig J."/>
            <person name="Gali K.K."/>
            <person name="Rubio J."/>
            <person name="Nadarajan N."/>
            <person name="Dolezel J."/>
            <person name="Bansal K.C."/>
            <person name="Xu X."/>
            <person name="Edwards D."/>
            <person name="Zhang G."/>
            <person name="Kahl G."/>
            <person name="Gil J."/>
            <person name="Singh K.B."/>
            <person name="Datta S.K."/>
            <person name="Jackson S.A."/>
            <person name="Wang J."/>
            <person name="Cook D.R."/>
        </authorList>
    </citation>
    <scope>NUCLEOTIDE SEQUENCE [LARGE SCALE GENOMIC DNA]</scope>
    <source>
        <strain evidence="14">cv. CDC Frontier</strain>
    </source>
</reference>
<feature type="transmembrane region" description="Helical" evidence="10">
    <location>
        <begin position="206"/>
        <end position="224"/>
    </location>
</feature>
<accession>A0A3Q7XDE0</accession>
<evidence type="ECO:0000256" key="7">
    <source>
        <dbReference type="ARBA" id="ARBA00023065"/>
    </source>
</evidence>
<dbReference type="GeneID" id="101515461"/>
<dbReference type="PANTHER" id="PTHR32468">
    <property type="entry name" value="CATION/H + ANTIPORTER"/>
    <property type="match status" value="1"/>
</dbReference>
<feature type="domain" description="Cation/H+ exchanger transmembrane" evidence="11">
    <location>
        <begin position="32"/>
        <end position="407"/>
    </location>
</feature>
<dbReference type="Pfam" id="PF23256">
    <property type="entry name" value="CHX17_2nd"/>
    <property type="match status" value="1"/>
</dbReference>
<dbReference type="InterPro" id="IPR050794">
    <property type="entry name" value="CPA2_transporter"/>
</dbReference>
<feature type="transmembrane region" description="Helical" evidence="10">
    <location>
        <begin position="178"/>
        <end position="200"/>
    </location>
</feature>
<evidence type="ECO:0000259" key="12">
    <source>
        <dbReference type="Pfam" id="PF23256"/>
    </source>
</evidence>
<keyword evidence="5" id="KW-0630">Potassium</keyword>
<dbReference type="AlphaFoldDB" id="A0A3Q7XDE0"/>
<name>A0A3Q7XDE0_CICAR</name>